<keyword evidence="1" id="KW-0175">Coiled coil</keyword>
<accession>A0A1A8DHG6</accession>
<proteinExistence type="predicted"/>
<dbReference type="Gene3D" id="1.10.287.1490">
    <property type="match status" value="1"/>
</dbReference>
<name>A0A1A8DHG6_NOTKA</name>
<dbReference type="AlphaFoldDB" id="A0A1A8DHG6"/>
<feature type="region of interest" description="Disordered" evidence="2">
    <location>
        <begin position="144"/>
        <end position="181"/>
    </location>
</feature>
<gene>
    <name evidence="3" type="primary">KIF20B</name>
</gene>
<feature type="region of interest" description="Disordered" evidence="2">
    <location>
        <begin position="483"/>
        <end position="503"/>
    </location>
</feature>
<organism evidence="3">
    <name type="scientific">Nothobranchius kadleci</name>
    <name type="common">African annual killifish</name>
    <dbReference type="NCBI Taxonomy" id="1051664"/>
    <lineage>
        <taxon>Eukaryota</taxon>
        <taxon>Metazoa</taxon>
        <taxon>Chordata</taxon>
        <taxon>Craniata</taxon>
        <taxon>Vertebrata</taxon>
        <taxon>Euteleostomi</taxon>
        <taxon>Actinopterygii</taxon>
        <taxon>Neopterygii</taxon>
        <taxon>Teleostei</taxon>
        <taxon>Neoteleostei</taxon>
        <taxon>Acanthomorphata</taxon>
        <taxon>Ovalentaria</taxon>
        <taxon>Atherinomorphae</taxon>
        <taxon>Cyprinodontiformes</taxon>
        <taxon>Nothobranchiidae</taxon>
        <taxon>Nothobranchius</taxon>
    </lineage>
</organism>
<protein>
    <submittedName>
        <fullName evidence="3">Kinesin family member 20B</fullName>
    </submittedName>
</protein>
<feature type="coiled-coil region" evidence="1">
    <location>
        <begin position="183"/>
        <end position="242"/>
    </location>
</feature>
<evidence type="ECO:0000256" key="2">
    <source>
        <dbReference type="SAM" id="MobiDB-lite"/>
    </source>
</evidence>
<feature type="region of interest" description="Disordered" evidence="2">
    <location>
        <begin position="339"/>
        <end position="381"/>
    </location>
</feature>
<feature type="compositionally biased region" description="Basic and acidic residues" evidence="2">
    <location>
        <begin position="356"/>
        <end position="365"/>
    </location>
</feature>
<dbReference type="EMBL" id="HAEA01004433">
    <property type="protein sequence ID" value="SBQ32913.1"/>
    <property type="molecule type" value="Transcribed_RNA"/>
</dbReference>
<evidence type="ECO:0000256" key="1">
    <source>
        <dbReference type="SAM" id="Coils"/>
    </source>
</evidence>
<sequence>MELFKKMEKDYSERLEKEREILEKRADRRVEILKNLFDKTVDLSAFNTDDGQEKTALEGILSSLSEDLMQIREDAQSVQNCLAEQTHTADLEMLRLEKLQLQDQLQEASRTLEQQQHMLSEFANSCQQKDEVISKLQEAVERATRDSASFGSCGSRTSGEEERRKRKRDDAEEEEEGGAAKRRMVLEEEIWRLHEENDKKEETIGELRRELEEKQGRWEEEVEELKKENSSLDGKVQILTDLDECVTCNSVLSSLEMEQKETARLQKENKALVNGIFLLQTEVAALQTELKQQTNKSDSLSEQFDSAKSRLQNLENQLEEKTDSIKRLTEEVDCLRQEVKEEEGRSRSNSSAFHTAMEELKKESKAALQRSAQKSEQIEELQREKQHLEEMLEHSKNRCQELSNQTTELTHHLQNLRVEYESEGGALRQRLEEMGRAEEERRQEQEKEVSELRLLISERETLLEDSQQLTETLRQELQHLKENLQRSEEEGEEEEEKENLGMKEKRDKRLCRMGDDREAHLQGELQDVCASPLRSGGTGRKKICRTLGRKRKNSEGLVFKENKSSRVRVDTCSNKQEQEGGAPLKIKEQIQNSPSFLRTKAKPVPAPVSDHSVEKEAVTVVTKPRRGRRKLFKLDTSSQLVDSPHMMSAGAEDDKESDHLIIRRQLRSKTCKK</sequence>
<feature type="region of interest" description="Disordered" evidence="2">
    <location>
        <begin position="633"/>
        <end position="673"/>
    </location>
</feature>
<feature type="compositionally biased region" description="Polar residues" evidence="2">
    <location>
        <begin position="146"/>
        <end position="157"/>
    </location>
</feature>
<reference evidence="3" key="1">
    <citation type="submission" date="2016-05" db="EMBL/GenBank/DDBJ databases">
        <authorList>
            <person name="Lavstsen T."/>
            <person name="Jespersen J.S."/>
        </authorList>
    </citation>
    <scope>NUCLEOTIDE SEQUENCE</scope>
    <source>
        <tissue evidence="3">Brain</tissue>
    </source>
</reference>
<evidence type="ECO:0000313" key="3">
    <source>
        <dbReference type="EMBL" id="SBQ32913.1"/>
    </source>
</evidence>
<feature type="compositionally biased region" description="Basic residues" evidence="2">
    <location>
        <begin position="662"/>
        <end position="673"/>
    </location>
</feature>
<reference evidence="3" key="2">
    <citation type="submission" date="2016-06" db="EMBL/GenBank/DDBJ databases">
        <title>The genome of a short-lived fish provides insights into sex chromosome evolution and the genetic control of aging.</title>
        <authorList>
            <person name="Reichwald K."/>
            <person name="Felder M."/>
            <person name="Petzold A."/>
            <person name="Koch P."/>
            <person name="Groth M."/>
            <person name="Platzer M."/>
        </authorList>
    </citation>
    <scope>NUCLEOTIDE SEQUENCE</scope>
    <source>
        <tissue evidence="3">Brain</tissue>
    </source>
</reference>